<evidence type="ECO:0000259" key="2">
    <source>
        <dbReference type="Pfam" id="PF13568"/>
    </source>
</evidence>
<evidence type="ECO:0000313" key="4">
    <source>
        <dbReference type="Proteomes" id="UP000249542"/>
    </source>
</evidence>
<dbReference type="AlphaFoldDB" id="A0A2W7IMC5"/>
<keyword evidence="1" id="KW-0732">Signal</keyword>
<dbReference type="InterPro" id="IPR011250">
    <property type="entry name" value="OMP/PagP_B-barrel"/>
</dbReference>
<dbReference type="EMBL" id="QKYV01000004">
    <property type="protein sequence ID" value="PZW40507.1"/>
    <property type="molecule type" value="Genomic_DNA"/>
</dbReference>
<evidence type="ECO:0000313" key="3">
    <source>
        <dbReference type="EMBL" id="PZW40507.1"/>
    </source>
</evidence>
<evidence type="ECO:0000256" key="1">
    <source>
        <dbReference type="SAM" id="SignalP"/>
    </source>
</evidence>
<comment type="caution">
    <text evidence="3">The sequence shown here is derived from an EMBL/GenBank/DDBJ whole genome shotgun (WGS) entry which is preliminary data.</text>
</comment>
<feature type="signal peptide" evidence="1">
    <location>
        <begin position="1"/>
        <end position="22"/>
    </location>
</feature>
<dbReference type="Pfam" id="PF13568">
    <property type="entry name" value="OMP_b-brl_2"/>
    <property type="match status" value="1"/>
</dbReference>
<dbReference type="RefSeq" id="WP_111540890.1">
    <property type="nucleotide sequence ID" value="NZ_QKYV01000004.1"/>
</dbReference>
<name>A0A2W7IMC5_9FLAO</name>
<sequence>MKKLVLTVAIAATSIFAANAQADSDLVQLGVKGGVNFANLTGDDIGDTESRTSFHAGFVAEVPYSERFSMQGEVMYSGQGFDINNSGQDNFLDNDDNIEYQLDYIQVPIMAKYYVVEGLSVLAGPQIGFKINEEIDYQPNSDAGDINIEDTSLPEAEDIEFSVVGGLEYKFDNGFFVQGRYIYGVSKLLKESDVFGDPSVHNSVIQAGVGFMF</sequence>
<gene>
    <name evidence="3" type="ORF">LX95_01570</name>
</gene>
<dbReference type="InterPro" id="IPR025665">
    <property type="entry name" value="Beta-barrel_OMP_2"/>
</dbReference>
<accession>A0A2W7IMC5</accession>
<proteinExistence type="predicted"/>
<organism evidence="3 4">
    <name type="scientific">Mesonia algae</name>
    <dbReference type="NCBI Taxonomy" id="213248"/>
    <lineage>
        <taxon>Bacteria</taxon>
        <taxon>Pseudomonadati</taxon>
        <taxon>Bacteroidota</taxon>
        <taxon>Flavobacteriia</taxon>
        <taxon>Flavobacteriales</taxon>
        <taxon>Flavobacteriaceae</taxon>
        <taxon>Mesonia</taxon>
    </lineage>
</organism>
<dbReference type="SUPFAM" id="SSF56925">
    <property type="entry name" value="OMPA-like"/>
    <property type="match status" value="1"/>
</dbReference>
<protein>
    <submittedName>
        <fullName evidence="3">Outer membrane protein with beta-barrel domain</fullName>
    </submittedName>
</protein>
<dbReference type="Proteomes" id="UP000249542">
    <property type="component" value="Unassembled WGS sequence"/>
</dbReference>
<keyword evidence="4" id="KW-1185">Reference proteome</keyword>
<reference evidence="3 4" key="1">
    <citation type="submission" date="2018-06" db="EMBL/GenBank/DDBJ databases">
        <title>Genomic Encyclopedia of Archaeal and Bacterial Type Strains, Phase II (KMG-II): from individual species to whole genera.</title>
        <authorList>
            <person name="Goeker M."/>
        </authorList>
    </citation>
    <scope>NUCLEOTIDE SEQUENCE [LARGE SCALE GENOMIC DNA]</scope>
    <source>
        <strain evidence="3 4">DSM 15361</strain>
    </source>
</reference>
<feature type="domain" description="Outer membrane protein beta-barrel" evidence="2">
    <location>
        <begin position="20"/>
        <end position="189"/>
    </location>
</feature>
<feature type="chain" id="PRO_5015892849" evidence="1">
    <location>
        <begin position="23"/>
        <end position="213"/>
    </location>
</feature>